<evidence type="ECO:0000259" key="11">
    <source>
        <dbReference type="Pfam" id="PF01113"/>
    </source>
</evidence>
<comment type="caution">
    <text evidence="9">Was originally thought to be a dihydrodipicolinate reductase (DHDPR), catalyzing the conversion of dihydrodipicolinate to tetrahydrodipicolinate. However, it was shown in E.coli that the substrate of the enzymatic reaction is not dihydrodipicolinate (DHDP) but in fact (2S,4S)-4-hydroxy-2,3,4,5-tetrahydrodipicolinic acid (HTPA), the product released by the DapA-catalyzed reaction.</text>
</comment>
<feature type="binding site" evidence="9">
    <location>
        <begin position="8"/>
        <end position="13"/>
    </location>
    <ligand>
        <name>NAD(+)</name>
        <dbReference type="ChEBI" id="CHEBI:57540"/>
    </ligand>
</feature>
<reference evidence="14" key="2">
    <citation type="submission" date="2015-04" db="EMBL/GenBank/DDBJ databases">
        <title>A butyrogenic pathway from the amino acid lysine in a human gut commensal.</title>
        <authorList>
            <person name="de Vos W.M."/>
            <person name="Bui N.T.P."/>
            <person name="Plugge C.M."/>
            <person name="Ritari J."/>
        </authorList>
    </citation>
    <scope>NUCLEOTIDE SEQUENCE [LARGE SCALE GENOMIC DNA]</scope>
    <source>
        <strain evidence="14">AF211</strain>
    </source>
</reference>
<evidence type="ECO:0000256" key="2">
    <source>
        <dbReference type="ARBA" id="ARBA00022490"/>
    </source>
</evidence>
<dbReference type="EC" id="1.17.1.8" evidence="9 10"/>
<name>A0A0S2W411_9FIRM</name>
<dbReference type="AlphaFoldDB" id="A0A0S2W411"/>
<evidence type="ECO:0000256" key="6">
    <source>
        <dbReference type="ARBA" id="ARBA00023002"/>
    </source>
</evidence>
<feature type="binding site" evidence="9">
    <location>
        <position position="41"/>
    </location>
    <ligand>
        <name>NADP(+)</name>
        <dbReference type="ChEBI" id="CHEBI:58349"/>
    </ligand>
</feature>
<dbReference type="PATRIC" id="fig|1297617.4.peg.1726"/>
<dbReference type="Gene3D" id="3.30.360.10">
    <property type="entry name" value="Dihydrodipicolinate Reductase, domain 2"/>
    <property type="match status" value="1"/>
</dbReference>
<evidence type="ECO:0000256" key="7">
    <source>
        <dbReference type="ARBA" id="ARBA00023027"/>
    </source>
</evidence>
<feature type="binding site" evidence="9">
    <location>
        <begin position="109"/>
        <end position="112"/>
    </location>
    <ligand>
        <name>NAD(+)</name>
        <dbReference type="ChEBI" id="CHEBI:57540"/>
    </ligand>
</feature>
<keyword evidence="2 9" id="KW-0963">Cytoplasm</keyword>
<keyword evidence="14" id="KW-1185">Reference proteome</keyword>
<feature type="active site" description="Proton donor/acceptor" evidence="9">
    <location>
        <position position="142"/>
    </location>
</feature>
<dbReference type="InterPro" id="IPR036291">
    <property type="entry name" value="NAD(P)-bd_dom_sf"/>
</dbReference>
<dbReference type="PIRSF" id="PIRSF000161">
    <property type="entry name" value="DHPR"/>
    <property type="match status" value="1"/>
</dbReference>
<evidence type="ECO:0000259" key="12">
    <source>
        <dbReference type="Pfam" id="PF05173"/>
    </source>
</evidence>
<keyword evidence="8 9" id="KW-0457">Lysine biosynthesis</keyword>
<gene>
    <name evidence="9" type="primary">dapB</name>
    <name evidence="13" type="ORF">IB211_01682</name>
</gene>
<evidence type="ECO:0000256" key="4">
    <source>
        <dbReference type="ARBA" id="ARBA00022857"/>
    </source>
</evidence>
<comment type="function">
    <text evidence="9">Catalyzes the conversion of 4-hydroxy-tetrahydrodipicolinate (HTPA) to tetrahydrodipicolinate.</text>
</comment>
<feature type="domain" description="Dihydrodipicolinate reductase C-terminal" evidence="12">
    <location>
        <begin position="115"/>
        <end position="249"/>
    </location>
</feature>
<dbReference type="EMBL" id="CP011307">
    <property type="protein sequence ID" value="ALP94073.1"/>
    <property type="molecule type" value="Genomic_DNA"/>
</dbReference>
<keyword evidence="6 9" id="KW-0560">Oxidoreductase</keyword>
<dbReference type="SUPFAM" id="SSF51735">
    <property type="entry name" value="NAD(P)-binding Rossmann-fold domains"/>
    <property type="match status" value="1"/>
</dbReference>
<comment type="subunit">
    <text evidence="9">Homotetramer.</text>
</comment>
<dbReference type="FunFam" id="3.30.360.10:FF:000009">
    <property type="entry name" value="4-hydroxy-tetrahydrodipicolinate reductase"/>
    <property type="match status" value="1"/>
</dbReference>
<keyword evidence="7 9" id="KW-0520">NAD</keyword>
<dbReference type="HAMAP" id="MF_00102">
    <property type="entry name" value="DapB"/>
    <property type="match status" value="1"/>
</dbReference>
<proteinExistence type="inferred from homology"/>
<dbReference type="NCBIfam" id="TIGR00036">
    <property type="entry name" value="dapB"/>
    <property type="match status" value="1"/>
</dbReference>
<comment type="similarity">
    <text evidence="1 9">Belongs to the DapB family.</text>
</comment>
<keyword evidence="4 9" id="KW-0521">NADP</keyword>
<evidence type="ECO:0000313" key="13">
    <source>
        <dbReference type="EMBL" id="ALP94073.1"/>
    </source>
</evidence>
<evidence type="ECO:0000256" key="3">
    <source>
        <dbReference type="ARBA" id="ARBA00022605"/>
    </source>
</evidence>
<accession>A0A0S2W411</accession>
<dbReference type="UniPathway" id="UPA00034">
    <property type="reaction ID" value="UER00018"/>
</dbReference>
<dbReference type="KEGG" id="ibu:IB211_01682"/>
<dbReference type="STRING" id="1297617.IB211_01682"/>
<feature type="binding site" evidence="9">
    <location>
        <position position="143"/>
    </location>
    <ligand>
        <name>(S)-2,3,4,5-tetrahydrodipicolinate</name>
        <dbReference type="ChEBI" id="CHEBI:16845"/>
    </ligand>
</feature>
<evidence type="ECO:0000256" key="8">
    <source>
        <dbReference type="ARBA" id="ARBA00023154"/>
    </source>
</evidence>
<reference evidence="13 14" key="1">
    <citation type="journal article" date="2015" name="Nat. Commun.">
        <title>Production of butyrate from lysine and the Amadori product fructoselysine by a human gut commensal.</title>
        <authorList>
            <person name="Bui T.P."/>
            <person name="Ritari J."/>
            <person name="Boeren S."/>
            <person name="de Waard P."/>
            <person name="Plugge C.M."/>
            <person name="de Vos W.M."/>
        </authorList>
    </citation>
    <scope>NUCLEOTIDE SEQUENCE [LARGE SCALE GENOMIC DNA]</scope>
    <source>
        <strain evidence="13 14">AF211</strain>
    </source>
</reference>
<feature type="active site" description="Proton donor" evidence="9">
    <location>
        <position position="146"/>
    </location>
</feature>
<keyword evidence="3 9" id="KW-0028">Amino-acid biosynthesis</keyword>
<dbReference type="GO" id="GO:0051287">
    <property type="term" value="F:NAD binding"/>
    <property type="evidence" value="ECO:0007669"/>
    <property type="project" value="UniProtKB-UniRule"/>
</dbReference>
<dbReference type="GO" id="GO:0009089">
    <property type="term" value="P:lysine biosynthetic process via diaminopimelate"/>
    <property type="evidence" value="ECO:0007669"/>
    <property type="project" value="UniProtKB-UniRule"/>
</dbReference>
<dbReference type="GO" id="GO:0008839">
    <property type="term" value="F:4-hydroxy-tetrahydrodipicolinate reductase"/>
    <property type="evidence" value="ECO:0007669"/>
    <property type="project" value="UniProtKB-UniRule"/>
</dbReference>
<feature type="binding site" evidence="9">
    <location>
        <begin position="152"/>
        <end position="153"/>
    </location>
    <ligand>
        <name>(S)-2,3,4,5-tetrahydrodipicolinate</name>
        <dbReference type="ChEBI" id="CHEBI:16845"/>
    </ligand>
</feature>
<dbReference type="eggNOG" id="COG0289">
    <property type="taxonomic scope" value="Bacteria"/>
</dbReference>
<dbReference type="InterPro" id="IPR023940">
    <property type="entry name" value="DHDPR_bac"/>
</dbReference>
<sequence>MLDIILSGCNGRMGHALEAQCSTDTELNIVAGFDILGTSERNFPIFAVPSEFSGSADVVVDFSHPAALSSLLSFCLQRRLPIVLATTGYSQAQLAEIEDASQSIPIFRSGNFSLGVNVLLELVRQAGAMLGEDFDVEIIERHHSKKVDAPSGTALMLAEALAVSLPYEPEYVYDRHMVRRPRERREIGISSVRGGTIAGDHEVLFAGKDEIIELRHCAQSREVFAAGALKAARYLAGRDAPGLYGMRDLTNSLLEAQS</sequence>
<dbReference type="InterPro" id="IPR022664">
    <property type="entry name" value="DapB_N_CS"/>
</dbReference>
<feature type="domain" description="Dihydrodipicolinate reductase N-terminal" evidence="11">
    <location>
        <begin position="3"/>
        <end position="112"/>
    </location>
</feature>
<evidence type="ECO:0000256" key="9">
    <source>
        <dbReference type="HAMAP-Rule" id="MF_00102"/>
    </source>
</evidence>
<dbReference type="GO" id="GO:0050661">
    <property type="term" value="F:NADP binding"/>
    <property type="evidence" value="ECO:0007669"/>
    <property type="project" value="UniProtKB-UniRule"/>
</dbReference>
<dbReference type="GO" id="GO:0019877">
    <property type="term" value="P:diaminopimelate biosynthetic process"/>
    <property type="evidence" value="ECO:0007669"/>
    <property type="project" value="UniProtKB-UniRule"/>
</dbReference>
<dbReference type="Proteomes" id="UP000064844">
    <property type="component" value="Chromosome"/>
</dbReference>
<keyword evidence="5 9" id="KW-0220">Diaminopimelate biosynthesis</keyword>
<dbReference type="GO" id="GO:0016726">
    <property type="term" value="F:oxidoreductase activity, acting on CH or CH2 groups, NAD or NADP as acceptor"/>
    <property type="evidence" value="ECO:0007669"/>
    <property type="project" value="UniProtKB-UniRule"/>
</dbReference>
<dbReference type="SUPFAM" id="SSF55347">
    <property type="entry name" value="Glyceraldehyde-3-phosphate dehydrogenase-like, C-terminal domain"/>
    <property type="match status" value="1"/>
</dbReference>
<comment type="catalytic activity">
    <reaction evidence="9">
        <text>(S)-2,3,4,5-tetrahydrodipicolinate + NAD(+) + H2O = (2S,4S)-4-hydroxy-2,3,4,5-tetrahydrodipicolinate + NADH + H(+)</text>
        <dbReference type="Rhea" id="RHEA:35323"/>
        <dbReference type="ChEBI" id="CHEBI:15377"/>
        <dbReference type="ChEBI" id="CHEBI:15378"/>
        <dbReference type="ChEBI" id="CHEBI:16845"/>
        <dbReference type="ChEBI" id="CHEBI:57540"/>
        <dbReference type="ChEBI" id="CHEBI:57945"/>
        <dbReference type="ChEBI" id="CHEBI:67139"/>
        <dbReference type="EC" id="1.17.1.8"/>
    </reaction>
</comment>
<dbReference type="PROSITE" id="PS01298">
    <property type="entry name" value="DAPB"/>
    <property type="match status" value="1"/>
</dbReference>
<evidence type="ECO:0000256" key="10">
    <source>
        <dbReference type="NCBIfam" id="TIGR00036"/>
    </source>
</evidence>
<comment type="subcellular location">
    <subcellularLocation>
        <location evidence="9">Cytoplasm</location>
    </subcellularLocation>
</comment>
<evidence type="ECO:0000313" key="14">
    <source>
        <dbReference type="Proteomes" id="UP000064844"/>
    </source>
</evidence>
<dbReference type="PANTHER" id="PTHR20836:SF7">
    <property type="entry name" value="4-HYDROXY-TETRAHYDRODIPICOLINATE REDUCTASE"/>
    <property type="match status" value="1"/>
</dbReference>
<organism evidence="13 14">
    <name type="scientific">Intestinimonas butyriciproducens</name>
    <dbReference type="NCBI Taxonomy" id="1297617"/>
    <lineage>
        <taxon>Bacteria</taxon>
        <taxon>Bacillati</taxon>
        <taxon>Bacillota</taxon>
        <taxon>Clostridia</taxon>
        <taxon>Eubacteriales</taxon>
        <taxon>Intestinimonas</taxon>
    </lineage>
</organism>
<dbReference type="Pfam" id="PF05173">
    <property type="entry name" value="DapB_C"/>
    <property type="match status" value="1"/>
</dbReference>
<dbReference type="PANTHER" id="PTHR20836">
    <property type="entry name" value="DIHYDRODIPICOLINATE REDUCTASE"/>
    <property type="match status" value="1"/>
</dbReference>
<protein>
    <recommendedName>
        <fullName evidence="9 10">4-hydroxy-tetrahydrodipicolinate reductase</fullName>
        <shortName evidence="9">HTPA reductase</shortName>
        <ecNumber evidence="9 10">1.17.1.8</ecNumber>
    </recommendedName>
</protein>
<evidence type="ECO:0000256" key="5">
    <source>
        <dbReference type="ARBA" id="ARBA00022915"/>
    </source>
</evidence>
<dbReference type="InterPro" id="IPR000846">
    <property type="entry name" value="DapB_N"/>
</dbReference>
<dbReference type="GO" id="GO:0005829">
    <property type="term" value="C:cytosol"/>
    <property type="evidence" value="ECO:0007669"/>
    <property type="project" value="TreeGrafter"/>
</dbReference>
<comment type="pathway">
    <text evidence="9">Amino-acid biosynthesis; L-lysine biosynthesis via DAP pathway; (S)-tetrahydrodipicolinate from L-aspartate: step 4/4.</text>
</comment>
<dbReference type="CDD" id="cd02274">
    <property type="entry name" value="DHDPR_N"/>
    <property type="match status" value="1"/>
</dbReference>
<dbReference type="Gene3D" id="3.40.50.720">
    <property type="entry name" value="NAD(P)-binding Rossmann-like Domain"/>
    <property type="match status" value="1"/>
</dbReference>
<feature type="binding site" evidence="9">
    <location>
        <begin position="85"/>
        <end position="87"/>
    </location>
    <ligand>
        <name>NAD(+)</name>
        <dbReference type="ChEBI" id="CHEBI:57540"/>
    </ligand>
</feature>
<dbReference type="RefSeq" id="WP_058117730.1">
    <property type="nucleotide sequence ID" value="NZ_CP011307.1"/>
</dbReference>
<evidence type="ECO:0000256" key="1">
    <source>
        <dbReference type="ARBA" id="ARBA00006642"/>
    </source>
</evidence>
<dbReference type="Pfam" id="PF01113">
    <property type="entry name" value="DapB_N"/>
    <property type="match status" value="1"/>
</dbReference>
<comment type="catalytic activity">
    <reaction evidence="9">
        <text>(S)-2,3,4,5-tetrahydrodipicolinate + NADP(+) + H2O = (2S,4S)-4-hydroxy-2,3,4,5-tetrahydrodipicolinate + NADPH + H(+)</text>
        <dbReference type="Rhea" id="RHEA:35331"/>
        <dbReference type="ChEBI" id="CHEBI:15377"/>
        <dbReference type="ChEBI" id="CHEBI:15378"/>
        <dbReference type="ChEBI" id="CHEBI:16845"/>
        <dbReference type="ChEBI" id="CHEBI:57783"/>
        <dbReference type="ChEBI" id="CHEBI:58349"/>
        <dbReference type="ChEBI" id="CHEBI:67139"/>
        <dbReference type="EC" id="1.17.1.8"/>
    </reaction>
</comment>
<dbReference type="InterPro" id="IPR022663">
    <property type="entry name" value="DapB_C"/>
</dbReference>
<feature type="binding site" evidence="9">
    <location>
        <position position="40"/>
    </location>
    <ligand>
        <name>NAD(+)</name>
        <dbReference type="ChEBI" id="CHEBI:57540"/>
    </ligand>
</feature>